<keyword evidence="5" id="KW-1133">Transmembrane helix</keyword>
<keyword evidence="4" id="KW-0539">Nucleus</keyword>
<evidence type="ECO:0000259" key="6">
    <source>
        <dbReference type="SMART" id="SM00576"/>
    </source>
</evidence>
<dbReference type="GO" id="GO:0045944">
    <property type="term" value="P:positive regulation of transcription by RNA polymerase II"/>
    <property type="evidence" value="ECO:0007669"/>
    <property type="project" value="TreeGrafter"/>
</dbReference>
<dbReference type="VEuPathDB" id="VectorBase:GAUT007953"/>
<keyword evidence="5" id="KW-0812">Transmembrane</keyword>
<dbReference type="STRING" id="7395.A0A1A9UL11"/>
<comment type="subcellular location">
    <subcellularLocation>
        <location evidence="1">Nucleus</location>
    </subcellularLocation>
</comment>
<evidence type="ECO:0000313" key="7">
    <source>
        <dbReference type="EnsemblMetazoa" id="GAUT007953-PA"/>
    </source>
</evidence>
<keyword evidence="2" id="KW-0805">Transcription regulation</keyword>
<sequence length="388" mass="45289">MIRYNIRHQFPYSQFRPSNHVEQWYVCQARLNTRKKSSHAKLGVKPLLQQRIQKLFAELCDKLPIEQCLAIGNELFVKRFLTAAEKITHMDEVRRAQENVRRVKETLIEKNKEKHTLASKLDCVRSGLSQIYRDMKTNDRSQEKYLDLTRQEIELYMNEKDLLATITKVDEEERRLLYYELTAAINESFEKEKVHAHTIKVFGLVGAILSAFLTYIYQQKRFHILRQEVEKSLTHSVKEKVQMIDVYMNEVLRVGVAQICQYIGYDAAKTVALEVLQDIVDRFLKALTRDLRHSVEHCNRTEANLNDMALTLSNCYVNLDELTEYVTNVEPTPFAFEVPKFPRRKASSVDSKKPSNKEVSSGPIYLNQHLLEKLLQNCEKPLINPLAL</sequence>
<evidence type="ECO:0000256" key="1">
    <source>
        <dbReference type="ARBA" id="ARBA00004123"/>
    </source>
</evidence>
<evidence type="ECO:0000256" key="4">
    <source>
        <dbReference type="ARBA" id="ARBA00023242"/>
    </source>
</evidence>
<dbReference type="InterPro" id="IPR009072">
    <property type="entry name" value="Histone-fold"/>
</dbReference>
<dbReference type="GO" id="GO:0002039">
    <property type="term" value="F:p53 binding"/>
    <property type="evidence" value="ECO:0007669"/>
    <property type="project" value="TreeGrafter"/>
</dbReference>
<reference evidence="7" key="1">
    <citation type="submission" date="2020-05" db="UniProtKB">
        <authorList>
            <consortium name="EnsemblMetazoa"/>
        </authorList>
    </citation>
    <scope>IDENTIFICATION</scope>
    <source>
        <strain evidence="7">TTRI</strain>
    </source>
</reference>
<feature type="domain" description="Bromodomain associated" evidence="6">
    <location>
        <begin position="245"/>
        <end position="321"/>
    </location>
</feature>
<keyword evidence="3" id="KW-0804">Transcription</keyword>
<dbReference type="Proteomes" id="UP000078200">
    <property type="component" value="Unassembled WGS sequence"/>
</dbReference>
<accession>A0A1A9UL11</accession>
<keyword evidence="8" id="KW-1185">Reference proteome</keyword>
<name>A0A1A9UL11_GLOAU</name>
<evidence type="ECO:0000256" key="3">
    <source>
        <dbReference type="ARBA" id="ARBA00023163"/>
    </source>
</evidence>
<proteinExistence type="predicted"/>
<dbReference type="PANTHER" id="PTHR46452:SF1">
    <property type="entry name" value="TRANSCRIPTION INITIATION FACTOR TFIID SUBUNIT 3"/>
    <property type="match status" value="1"/>
</dbReference>
<dbReference type="GO" id="GO:0046982">
    <property type="term" value="F:protein heterodimerization activity"/>
    <property type="evidence" value="ECO:0007669"/>
    <property type="project" value="InterPro"/>
</dbReference>
<dbReference type="Gene3D" id="1.10.20.10">
    <property type="entry name" value="Histone, subunit A"/>
    <property type="match status" value="1"/>
</dbReference>
<dbReference type="EnsemblMetazoa" id="GAUT007953-RA">
    <property type="protein sequence ID" value="GAUT007953-PA"/>
    <property type="gene ID" value="GAUT007953"/>
</dbReference>
<evidence type="ECO:0000256" key="5">
    <source>
        <dbReference type="SAM" id="Phobius"/>
    </source>
</evidence>
<evidence type="ECO:0000256" key="2">
    <source>
        <dbReference type="ARBA" id="ARBA00023015"/>
    </source>
</evidence>
<feature type="transmembrane region" description="Helical" evidence="5">
    <location>
        <begin position="199"/>
        <end position="217"/>
    </location>
</feature>
<organism evidence="7 8">
    <name type="scientific">Glossina austeni</name>
    <name type="common">Savannah tsetse fly</name>
    <dbReference type="NCBI Taxonomy" id="7395"/>
    <lineage>
        <taxon>Eukaryota</taxon>
        <taxon>Metazoa</taxon>
        <taxon>Ecdysozoa</taxon>
        <taxon>Arthropoda</taxon>
        <taxon>Hexapoda</taxon>
        <taxon>Insecta</taxon>
        <taxon>Pterygota</taxon>
        <taxon>Neoptera</taxon>
        <taxon>Endopterygota</taxon>
        <taxon>Diptera</taxon>
        <taxon>Brachycera</taxon>
        <taxon>Muscomorpha</taxon>
        <taxon>Hippoboscoidea</taxon>
        <taxon>Glossinidae</taxon>
        <taxon>Glossina</taxon>
    </lineage>
</organism>
<evidence type="ECO:0000313" key="8">
    <source>
        <dbReference type="Proteomes" id="UP000078200"/>
    </source>
</evidence>
<protein>
    <recommendedName>
        <fullName evidence="6">Bromodomain associated domain-containing protein</fullName>
    </recommendedName>
</protein>
<dbReference type="GO" id="GO:0005669">
    <property type="term" value="C:transcription factor TFIID complex"/>
    <property type="evidence" value="ECO:0007669"/>
    <property type="project" value="TreeGrafter"/>
</dbReference>
<dbReference type="InterPro" id="IPR006565">
    <property type="entry name" value="BTP"/>
</dbReference>
<dbReference type="AlphaFoldDB" id="A0A1A9UL11"/>
<dbReference type="PANTHER" id="PTHR46452">
    <property type="entry name" value="TRANSCRIPTION INITIATION FACTOR TFIID SUBUNIT 3"/>
    <property type="match status" value="1"/>
</dbReference>
<keyword evidence="5" id="KW-0472">Membrane</keyword>
<dbReference type="SMART" id="SM00576">
    <property type="entry name" value="BTP"/>
    <property type="match status" value="1"/>
</dbReference>
<dbReference type="Pfam" id="PF07524">
    <property type="entry name" value="Bromo_TP"/>
    <property type="match status" value="1"/>
</dbReference>